<feature type="transmembrane region" description="Helical" evidence="1">
    <location>
        <begin position="65"/>
        <end position="82"/>
    </location>
</feature>
<sequence length="83" mass="9206">MDDHRTFLLNSGDRGLKRRLFSFFAVVLLGLLSFPSSPPFYSPAKFSPFLSSSPHTTTLSKVDPSHSFFLIFISIAAVILQAN</sequence>
<gene>
    <name evidence="2" type="ORF">K457DRAFT_412514</name>
</gene>
<proteinExistence type="predicted"/>
<accession>A0A197K364</accession>
<name>A0A197K364_9FUNG</name>
<reference evidence="2 3" key="1">
    <citation type="submission" date="2016-05" db="EMBL/GenBank/DDBJ databases">
        <title>Genome sequencing reveals origins of a unique bacterial endosymbiosis in the earliest lineages of terrestrial Fungi.</title>
        <authorList>
            <consortium name="DOE Joint Genome Institute"/>
            <person name="Uehling J."/>
            <person name="Gryganskyi A."/>
            <person name="Hameed K."/>
            <person name="Tschaplinski T."/>
            <person name="Misztal P."/>
            <person name="Wu S."/>
            <person name="Desiro A."/>
            <person name="Vande Pol N."/>
            <person name="Du Z.-Y."/>
            <person name="Zienkiewicz A."/>
            <person name="Zienkiewicz K."/>
            <person name="Morin E."/>
            <person name="Tisserant E."/>
            <person name="Splivallo R."/>
            <person name="Hainaut M."/>
            <person name="Henrissat B."/>
            <person name="Ohm R."/>
            <person name="Kuo A."/>
            <person name="Yan J."/>
            <person name="Lipzen A."/>
            <person name="Nolan M."/>
            <person name="Labutti K."/>
            <person name="Barry K."/>
            <person name="Goldstein A."/>
            <person name="Labbe J."/>
            <person name="Schadt C."/>
            <person name="Tuskan G."/>
            <person name="Grigoriev I."/>
            <person name="Martin F."/>
            <person name="Vilgalys R."/>
            <person name="Bonito G."/>
        </authorList>
    </citation>
    <scope>NUCLEOTIDE SEQUENCE [LARGE SCALE GENOMIC DNA]</scope>
    <source>
        <strain evidence="2 3">AG-77</strain>
    </source>
</reference>
<dbReference type="AlphaFoldDB" id="A0A197K364"/>
<protein>
    <recommendedName>
        <fullName evidence="4">Transmembrane protein</fullName>
    </recommendedName>
</protein>
<dbReference type="Proteomes" id="UP000078512">
    <property type="component" value="Unassembled WGS sequence"/>
</dbReference>
<evidence type="ECO:0000256" key="1">
    <source>
        <dbReference type="SAM" id="Phobius"/>
    </source>
</evidence>
<keyword evidence="1" id="KW-1133">Transmembrane helix</keyword>
<organism evidence="2 3">
    <name type="scientific">Linnemannia elongata AG-77</name>
    <dbReference type="NCBI Taxonomy" id="1314771"/>
    <lineage>
        <taxon>Eukaryota</taxon>
        <taxon>Fungi</taxon>
        <taxon>Fungi incertae sedis</taxon>
        <taxon>Mucoromycota</taxon>
        <taxon>Mortierellomycotina</taxon>
        <taxon>Mortierellomycetes</taxon>
        <taxon>Mortierellales</taxon>
        <taxon>Mortierellaceae</taxon>
        <taxon>Linnemannia</taxon>
    </lineage>
</organism>
<evidence type="ECO:0008006" key="4">
    <source>
        <dbReference type="Google" id="ProtNLM"/>
    </source>
</evidence>
<keyword evidence="1" id="KW-0812">Transmembrane</keyword>
<evidence type="ECO:0000313" key="2">
    <source>
        <dbReference type="EMBL" id="OAQ30899.1"/>
    </source>
</evidence>
<evidence type="ECO:0000313" key="3">
    <source>
        <dbReference type="Proteomes" id="UP000078512"/>
    </source>
</evidence>
<dbReference type="EMBL" id="KV442032">
    <property type="protein sequence ID" value="OAQ30899.1"/>
    <property type="molecule type" value="Genomic_DNA"/>
</dbReference>
<feature type="transmembrane region" description="Helical" evidence="1">
    <location>
        <begin position="20"/>
        <end position="41"/>
    </location>
</feature>
<keyword evidence="3" id="KW-1185">Reference proteome</keyword>
<keyword evidence="1" id="KW-0472">Membrane</keyword>